<dbReference type="Proteomes" id="UP000572817">
    <property type="component" value="Unassembled WGS sequence"/>
</dbReference>
<evidence type="ECO:0000256" key="1">
    <source>
        <dbReference type="ARBA" id="ARBA00007409"/>
    </source>
</evidence>
<dbReference type="InterPro" id="IPR036282">
    <property type="entry name" value="Glutathione-S-Trfase_C_sf"/>
</dbReference>
<dbReference type="Pfam" id="PF00043">
    <property type="entry name" value="GST_C"/>
    <property type="match status" value="1"/>
</dbReference>
<comment type="catalytic activity">
    <reaction evidence="4">
        <text>RX + glutathione = an S-substituted glutathione + a halide anion + H(+)</text>
        <dbReference type="Rhea" id="RHEA:16437"/>
        <dbReference type="ChEBI" id="CHEBI:15378"/>
        <dbReference type="ChEBI" id="CHEBI:16042"/>
        <dbReference type="ChEBI" id="CHEBI:17792"/>
        <dbReference type="ChEBI" id="CHEBI:57925"/>
        <dbReference type="ChEBI" id="CHEBI:90779"/>
        <dbReference type="EC" id="2.5.1.18"/>
    </reaction>
</comment>
<dbReference type="PROSITE" id="PS50404">
    <property type="entry name" value="GST_NTER"/>
    <property type="match status" value="1"/>
</dbReference>
<dbReference type="InterPro" id="IPR010987">
    <property type="entry name" value="Glutathione-S-Trfase_C-like"/>
</dbReference>
<feature type="domain" description="GST C-terminal" evidence="7">
    <location>
        <begin position="88"/>
        <end position="218"/>
    </location>
</feature>
<dbReference type="Pfam" id="PF02798">
    <property type="entry name" value="GST_N"/>
    <property type="match status" value="1"/>
</dbReference>
<dbReference type="GO" id="GO:0005737">
    <property type="term" value="C:cytoplasm"/>
    <property type="evidence" value="ECO:0007669"/>
    <property type="project" value="UniProtKB-ARBA"/>
</dbReference>
<evidence type="ECO:0000256" key="2">
    <source>
        <dbReference type="ARBA" id="ARBA00012452"/>
    </source>
</evidence>
<feature type="domain" description="GST N-terminal" evidence="6">
    <location>
        <begin position="1"/>
        <end position="82"/>
    </location>
</feature>
<evidence type="ECO:0000259" key="6">
    <source>
        <dbReference type="PROSITE" id="PS50404"/>
    </source>
</evidence>
<evidence type="ECO:0000313" key="8">
    <source>
        <dbReference type="EMBL" id="KAF4314506.1"/>
    </source>
</evidence>
<evidence type="ECO:0000256" key="5">
    <source>
        <dbReference type="RuleBase" id="RU003494"/>
    </source>
</evidence>
<dbReference type="CDD" id="cd03046">
    <property type="entry name" value="GST_N_GTT1_like"/>
    <property type="match status" value="1"/>
</dbReference>
<dbReference type="GO" id="GO:0004602">
    <property type="term" value="F:glutathione peroxidase activity"/>
    <property type="evidence" value="ECO:0007669"/>
    <property type="project" value="UniProtKB-ARBA"/>
</dbReference>
<dbReference type="SFLD" id="SFLDS00019">
    <property type="entry name" value="Glutathione_Transferase_(cytos"/>
    <property type="match status" value="1"/>
</dbReference>
<evidence type="ECO:0000313" key="9">
    <source>
        <dbReference type="Proteomes" id="UP000572817"/>
    </source>
</evidence>
<dbReference type="PANTHER" id="PTHR44051:SF9">
    <property type="entry name" value="GLUTATHIONE S-TRANSFERASE 1"/>
    <property type="match status" value="1"/>
</dbReference>
<dbReference type="SUPFAM" id="SSF52833">
    <property type="entry name" value="Thioredoxin-like"/>
    <property type="match status" value="1"/>
</dbReference>
<dbReference type="InterPro" id="IPR004045">
    <property type="entry name" value="Glutathione_S-Trfase_N"/>
</dbReference>
<comment type="similarity">
    <text evidence="1 5">Belongs to the GST superfamily.</text>
</comment>
<proteinExistence type="inferred from homology"/>
<dbReference type="EC" id="2.5.1.18" evidence="2"/>
<dbReference type="FunFam" id="3.40.30.10:FF:000156">
    <property type="entry name" value="Glutathione S-transferase 1"/>
    <property type="match status" value="1"/>
</dbReference>
<dbReference type="InterPro" id="IPR040079">
    <property type="entry name" value="Glutathione_S-Trfase"/>
</dbReference>
<protein>
    <recommendedName>
        <fullName evidence="2">glutathione transferase</fullName>
        <ecNumber evidence="2">2.5.1.18</ecNumber>
    </recommendedName>
</protein>
<dbReference type="AlphaFoldDB" id="A0A8H4J872"/>
<dbReference type="Gene3D" id="1.20.1050.10">
    <property type="match status" value="1"/>
</dbReference>
<dbReference type="InterPro" id="IPR036249">
    <property type="entry name" value="Thioredoxin-like_sf"/>
</dbReference>
<sequence length="233" mass="25993">MTIVVHHLQRSQSERIVWLCEELGVPYELKIYRRDRKTLLAPPELKALHPAETAPIFEDGDLMLSESSAIMEYIIAKHGNGRLSVPASASNFADYIYWFHWAIGTLGPSISAPMFLQLAGVGKDSPNPVIGIVQNRSSRALKRMDARLRETPYLAGDEFTAADIYAAFSVSTGRMFNPYSLTGYDGILKWLERCSQRPAYKALIEKAEKGEDRGVVPTIMAEAPTSMWTLVEA</sequence>
<keyword evidence="9" id="KW-1185">Reference proteome</keyword>
<gene>
    <name evidence="8" type="ORF">GTA08_BOTSDO01432</name>
</gene>
<dbReference type="InterPro" id="IPR004046">
    <property type="entry name" value="GST_C"/>
</dbReference>
<evidence type="ECO:0000256" key="4">
    <source>
        <dbReference type="ARBA" id="ARBA00047960"/>
    </source>
</evidence>
<dbReference type="PANTHER" id="PTHR44051">
    <property type="entry name" value="GLUTATHIONE S-TRANSFERASE-RELATED"/>
    <property type="match status" value="1"/>
</dbReference>
<dbReference type="EMBL" id="WWBZ02000001">
    <property type="protein sequence ID" value="KAF4314506.1"/>
    <property type="molecule type" value="Genomic_DNA"/>
</dbReference>
<comment type="caution">
    <text evidence="8">The sequence shown here is derived from an EMBL/GenBank/DDBJ whole genome shotgun (WGS) entry which is preliminary data.</text>
</comment>
<dbReference type="PROSITE" id="PS50405">
    <property type="entry name" value="GST_CTER"/>
    <property type="match status" value="1"/>
</dbReference>
<keyword evidence="3" id="KW-0808">Transferase</keyword>
<dbReference type="SUPFAM" id="SSF47616">
    <property type="entry name" value="GST C-terminal domain-like"/>
    <property type="match status" value="1"/>
</dbReference>
<evidence type="ECO:0000256" key="3">
    <source>
        <dbReference type="ARBA" id="ARBA00022679"/>
    </source>
</evidence>
<dbReference type="OrthoDB" id="2309723at2759"/>
<evidence type="ECO:0000259" key="7">
    <source>
        <dbReference type="PROSITE" id="PS50405"/>
    </source>
</evidence>
<dbReference type="SFLD" id="SFLDG01150">
    <property type="entry name" value="Main.1:_Beta-like"/>
    <property type="match status" value="1"/>
</dbReference>
<reference evidence="8" key="1">
    <citation type="submission" date="2020-04" db="EMBL/GenBank/DDBJ databases">
        <title>Genome Assembly and Annotation of Botryosphaeria dothidea sdau 11-99, a Latent Pathogen of Apple Fruit Ring Rot in China.</title>
        <authorList>
            <person name="Yu C."/>
            <person name="Diao Y."/>
            <person name="Lu Q."/>
            <person name="Zhao J."/>
            <person name="Cui S."/>
            <person name="Peng C."/>
            <person name="He B."/>
            <person name="Liu H."/>
        </authorList>
    </citation>
    <scope>NUCLEOTIDE SEQUENCE [LARGE SCALE GENOMIC DNA]</scope>
    <source>
        <strain evidence="8">Sdau11-99</strain>
    </source>
</reference>
<organism evidence="8 9">
    <name type="scientific">Botryosphaeria dothidea</name>
    <dbReference type="NCBI Taxonomy" id="55169"/>
    <lineage>
        <taxon>Eukaryota</taxon>
        <taxon>Fungi</taxon>
        <taxon>Dikarya</taxon>
        <taxon>Ascomycota</taxon>
        <taxon>Pezizomycotina</taxon>
        <taxon>Dothideomycetes</taxon>
        <taxon>Dothideomycetes incertae sedis</taxon>
        <taxon>Botryosphaeriales</taxon>
        <taxon>Botryosphaeriaceae</taxon>
        <taxon>Botryosphaeria</taxon>
    </lineage>
</organism>
<dbReference type="Gene3D" id="3.40.30.10">
    <property type="entry name" value="Glutaredoxin"/>
    <property type="match status" value="1"/>
</dbReference>
<dbReference type="GO" id="GO:0004364">
    <property type="term" value="F:glutathione transferase activity"/>
    <property type="evidence" value="ECO:0007669"/>
    <property type="project" value="UniProtKB-EC"/>
</dbReference>
<dbReference type="SFLD" id="SFLDG00358">
    <property type="entry name" value="Main_(cytGST)"/>
    <property type="match status" value="1"/>
</dbReference>
<accession>A0A8H4J872</accession>
<name>A0A8H4J872_9PEZI</name>